<comment type="similarity">
    <text evidence="8">Belongs to the glycosyl hydrolase 18 family.</text>
</comment>
<gene>
    <name evidence="11" type="ORF">LY89DRAFT_146138</name>
</gene>
<dbReference type="PROSITE" id="PS51910">
    <property type="entry name" value="GH18_2"/>
    <property type="match status" value="1"/>
</dbReference>
<dbReference type="Proteomes" id="UP000070700">
    <property type="component" value="Unassembled WGS sequence"/>
</dbReference>
<feature type="chain" id="PRO_5008267745" evidence="9">
    <location>
        <begin position="17"/>
        <end position="347"/>
    </location>
</feature>
<feature type="domain" description="GH18" evidence="10">
    <location>
        <begin position="48"/>
        <end position="347"/>
    </location>
</feature>
<dbReference type="OrthoDB" id="3012298at2759"/>
<evidence type="ECO:0000313" key="12">
    <source>
        <dbReference type="Proteomes" id="UP000070700"/>
    </source>
</evidence>
<dbReference type="GO" id="GO:0000272">
    <property type="term" value="P:polysaccharide catabolic process"/>
    <property type="evidence" value="ECO:0007669"/>
    <property type="project" value="UniProtKB-KW"/>
</dbReference>
<evidence type="ECO:0000256" key="2">
    <source>
        <dbReference type="ARBA" id="ARBA00022801"/>
    </source>
</evidence>
<feature type="signal peptide" evidence="9">
    <location>
        <begin position="1"/>
        <end position="16"/>
    </location>
</feature>
<dbReference type="RefSeq" id="XP_018068080.1">
    <property type="nucleotide sequence ID" value="XM_018205356.1"/>
</dbReference>
<dbReference type="AlphaFoldDB" id="A0A194X0K5"/>
<evidence type="ECO:0000256" key="6">
    <source>
        <dbReference type="ARBA" id="ARBA00023326"/>
    </source>
</evidence>
<keyword evidence="12" id="KW-1185">Reference proteome</keyword>
<dbReference type="Gene3D" id="3.20.20.80">
    <property type="entry name" value="Glycosidases"/>
    <property type="match status" value="1"/>
</dbReference>
<dbReference type="EMBL" id="KQ947421">
    <property type="protein sequence ID" value="KUJ13725.1"/>
    <property type="molecule type" value="Genomic_DNA"/>
</dbReference>
<dbReference type="KEGG" id="psco:LY89DRAFT_146138"/>
<accession>A0A194X0K5</accession>
<keyword evidence="3" id="KW-0146">Chitin degradation</keyword>
<evidence type="ECO:0000313" key="11">
    <source>
        <dbReference type="EMBL" id="KUJ13725.1"/>
    </source>
</evidence>
<comment type="catalytic activity">
    <reaction evidence="1">
        <text>Random endo-hydrolysis of N-acetyl-beta-D-glucosaminide (1-&gt;4)-beta-linkages in chitin and chitodextrins.</text>
        <dbReference type="EC" id="3.2.1.14"/>
    </reaction>
</comment>
<evidence type="ECO:0000256" key="3">
    <source>
        <dbReference type="ARBA" id="ARBA00023024"/>
    </source>
</evidence>
<dbReference type="GO" id="GO:0008843">
    <property type="term" value="F:endochitinase activity"/>
    <property type="evidence" value="ECO:0007669"/>
    <property type="project" value="UniProtKB-EC"/>
</dbReference>
<evidence type="ECO:0000256" key="8">
    <source>
        <dbReference type="RuleBase" id="RU004453"/>
    </source>
</evidence>
<dbReference type="SUPFAM" id="SSF51445">
    <property type="entry name" value="(Trans)glycosidases"/>
    <property type="match status" value="1"/>
</dbReference>
<dbReference type="Pfam" id="PF00704">
    <property type="entry name" value="Glyco_hydro_18"/>
    <property type="match status" value="1"/>
</dbReference>
<dbReference type="InterPro" id="IPR017853">
    <property type="entry name" value="GH"/>
</dbReference>
<protein>
    <submittedName>
        <fullName evidence="11">Glycoside hydrolase</fullName>
    </submittedName>
</protein>
<evidence type="ECO:0000256" key="4">
    <source>
        <dbReference type="ARBA" id="ARBA00023277"/>
    </source>
</evidence>
<reference evidence="11 12" key="1">
    <citation type="submission" date="2015-10" db="EMBL/GenBank/DDBJ databases">
        <title>Full genome of DAOMC 229536 Phialocephala scopiformis, a fungal endophyte of spruce producing the potent anti-insectan compound rugulosin.</title>
        <authorList>
            <consortium name="DOE Joint Genome Institute"/>
            <person name="Walker A.K."/>
            <person name="Frasz S.L."/>
            <person name="Seifert K.A."/>
            <person name="Miller J.D."/>
            <person name="Mondo S.J."/>
            <person name="Labutti K."/>
            <person name="Lipzen A."/>
            <person name="Dockter R."/>
            <person name="Kennedy M."/>
            <person name="Grigoriev I.V."/>
            <person name="Spatafora J.W."/>
        </authorList>
    </citation>
    <scope>NUCLEOTIDE SEQUENCE [LARGE SCALE GENOMIC DNA]</scope>
    <source>
        <strain evidence="11 12">CBS 120377</strain>
    </source>
</reference>
<keyword evidence="4" id="KW-0119">Carbohydrate metabolism</keyword>
<proteinExistence type="inferred from homology"/>
<evidence type="ECO:0000256" key="1">
    <source>
        <dbReference type="ARBA" id="ARBA00000822"/>
    </source>
</evidence>
<evidence type="ECO:0000256" key="7">
    <source>
        <dbReference type="RuleBase" id="RU000489"/>
    </source>
</evidence>
<keyword evidence="2 7" id="KW-0378">Hydrolase</keyword>
<dbReference type="InterPro" id="IPR001579">
    <property type="entry name" value="Glyco_hydro_18_chit_AS"/>
</dbReference>
<dbReference type="InParanoid" id="A0A194X0K5"/>
<dbReference type="InterPro" id="IPR001223">
    <property type="entry name" value="Glyco_hydro18_cat"/>
</dbReference>
<dbReference type="GO" id="GO:0006032">
    <property type="term" value="P:chitin catabolic process"/>
    <property type="evidence" value="ECO:0007669"/>
    <property type="project" value="UniProtKB-KW"/>
</dbReference>
<evidence type="ECO:0000259" key="10">
    <source>
        <dbReference type="PROSITE" id="PS51910"/>
    </source>
</evidence>
<keyword evidence="5 7" id="KW-0326">Glycosidase</keyword>
<dbReference type="GeneID" id="28815082"/>
<evidence type="ECO:0000256" key="9">
    <source>
        <dbReference type="SAM" id="SignalP"/>
    </source>
</evidence>
<sequence>MKGFLVLALLFQLVASSLHSNFDSYPEVWRKIIINKLAGYHKPFDPVPRLVTYVQTFEDKQGKHVSLLPLLWHDVKVTHVILASVHLHDRPGEIRLNDHSFDWDEYSRTWQEVKALQNHGVKVMAMLGGAAAGTFKHLNGSEEEFYSYYHPLKKLLIEHQLDGLDLNIEESVPLAVPIRLLNALHRDMGPHFILTMSPIASALLSPANTDQNLSGFSYFDLDAFATIPGSETKLISWYNAQFYGNFPRGPPLYEQVMEAGWPAERIVMGVLDSPDDGPPNGFLLMRDLRMRIAALKRKWRDFGGVAGWEYFDGGTGDGVVDKPWDWLLGVGYELFGRDDDHSKKDEL</sequence>
<keyword evidence="9" id="KW-0732">Signal</keyword>
<keyword evidence="6" id="KW-0624">Polysaccharide degradation</keyword>
<dbReference type="PROSITE" id="PS01095">
    <property type="entry name" value="GH18_1"/>
    <property type="match status" value="1"/>
</dbReference>
<name>A0A194X0K5_MOLSC</name>
<evidence type="ECO:0000256" key="5">
    <source>
        <dbReference type="ARBA" id="ARBA00023295"/>
    </source>
</evidence>
<organism evidence="11 12">
    <name type="scientific">Mollisia scopiformis</name>
    <name type="common">Conifer needle endophyte fungus</name>
    <name type="synonym">Phialocephala scopiformis</name>
    <dbReference type="NCBI Taxonomy" id="149040"/>
    <lineage>
        <taxon>Eukaryota</taxon>
        <taxon>Fungi</taxon>
        <taxon>Dikarya</taxon>
        <taxon>Ascomycota</taxon>
        <taxon>Pezizomycotina</taxon>
        <taxon>Leotiomycetes</taxon>
        <taxon>Helotiales</taxon>
        <taxon>Mollisiaceae</taxon>
        <taxon>Mollisia</taxon>
    </lineage>
</organism>